<keyword evidence="6" id="KW-1185">Reference proteome</keyword>
<reference evidence="5 6" key="1">
    <citation type="submission" date="2019-04" db="EMBL/GenBank/DDBJ databases">
        <title>Microbes associate with the intestines of laboratory mice.</title>
        <authorList>
            <person name="Navarre W."/>
            <person name="Wong E."/>
            <person name="Huang K."/>
            <person name="Tropini C."/>
            <person name="Ng K."/>
            <person name="Yu B."/>
        </authorList>
    </citation>
    <scope>NUCLEOTIDE SEQUENCE [LARGE SCALE GENOMIC DNA]</scope>
    <source>
        <strain evidence="5 6">NM50_B9-20</strain>
    </source>
</reference>
<feature type="binding site" evidence="3">
    <location>
        <position position="11"/>
    </location>
    <ligand>
        <name>a divalent metal cation</name>
        <dbReference type="ChEBI" id="CHEBI:60240"/>
        <label>1</label>
    </ligand>
</feature>
<accession>A0A4S2DL82</accession>
<comment type="similarity">
    <text evidence="4">Belongs to the metallo-dependent hydrolases superfamily. Phosphotriesterase family.</text>
</comment>
<sequence length="291" mass="33192">MEREIIYAHEHVTIDLSGVKKDADCFLNNKNQTIEEFKALRSKGVSTIIDVTNRGMGRSTEYVREVIKETGINILQATGYYKEPFLPEEVYKLDTKEMAKILTDEIVIGIDGTNTKAEVIGEIGTSLNKVEEMELKVFEASSRAHIETGKPIITHTTLGKLGLEQIEIFKKFNVNLSKVTLSHIDLSGDLDYMIRLLDTGVNIAFDTIGKNNYQPDEDRAKWLKELCDRGYSNQIVMSMDITRKSHFKENGGLGYSYLIDNFLPRLYEKEISNKHIENMLVNNIKNIYNLK</sequence>
<dbReference type="InterPro" id="IPR001559">
    <property type="entry name" value="Phosphotriesterase"/>
</dbReference>
<comment type="cofactor">
    <cofactor evidence="3">
        <name>a divalent metal cation</name>
        <dbReference type="ChEBI" id="CHEBI:60240"/>
    </cofactor>
    <text evidence="3">Binds 2 divalent metal cations per subunit.</text>
</comment>
<comment type="caution">
    <text evidence="4">Lacks conserved residue(s) required for the propagation of feature annotation.</text>
</comment>
<feature type="binding site" evidence="3">
    <location>
        <position position="122"/>
    </location>
    <ligand>
        <name>a divalent metal cation</name>
        <dbReference type="ChEBI" id="CHEBI:60240"/>
        <label>1</label>
    </ligand>
</feature>
<evidence type="ECO:0000256" key="4">
    <source>
        <dbReference type="PROSITE-ProRule" id="PRU00679"/>
    </source>
</evidence>
<organism evidence="5 6">
    <name type="scientific">Clostridium sartagoforme</name>
    <dbReference type="NCBI Taxonomy" id="84031"/>
    <lineage>
        <taxon>Bacteria</taxon>
        <taxon>Bacillati</taxon>
        <taxon>Bacillota</taxon>
        <taxon>Clostridia</taxon>
        <taxon>Eubacteriales</taxon>
        <taxon>Clostridiaceae</taxon>
        <taxon>Clostridium</taxon>
    </lineage>
</organism>
<dbReference type="InterPro" id="IPR032466">
    <property type="entry name" value="Metal_Hydrolase"/>
</dbReference>
<keyword evidence="2" id="KW-0378">Hydrolase</keyword>
<evidence type="ECO:0000256" key="2">
    <source>
        <dbReference type="ARBA" id="ARBA00022801"/>
    </source>
</evidence>
<proteinExistence type="inferred from homology"/>
<dbReference type="PROSITE" id="PS51347">
    <property type="entry name" value="PHOSPHOTRIESTERASE_2"/>
    <property type="match status" value="1"/>
</dbReference>
<evidence type="ECO:0000256" key="1">
    <source>
        <dbReference type="ARBA" id="ARBA00022723"/>
    </source>
</evidence>
<dbReference type="SUPFAM" id="SSF51556">
    <property type="entry name" value="Metallo-dependent hydrolases"/>
    <property type="match status" value="1"/>
</dbReference>
<dbReference type="Proteomes" id="UP000306888">
    <property type="component" value="Unassembled WGS sequence"/>
</dbReference>
<feature type="binding site" evidence="3">
    <location>
        <position position="155"/>
    </location>
    <ligand>
        <name>a divalent metal cation</name>
        <dbReference type="ChEBI" id="CHEBI:60240"/>
        <label>2</label>
    </ligand>
</feature>
<dbReference type="Gene3D" id="3.20.20.140">
    <property type="entry name" value="Metal-dependent hydrolases"/>
    <property type="match status" value="1"/>
</dbReference>
<dbReference type="PIRSF" id="PIRSF016839">
    <property type="entry name" value="PhP"/>
    <property type="match status" value="1"/>
</dbReference>
<dbReference type="Pfam" id="PF02126">
    <property type="entry name" value="PTE"/>
    <property type="match status" value="1"/>
</dbReference>
<dbReference type="AlphaFoldDB" id="A0A4S2DL82"/>
<dbReference type="EMBL" id="SRYR01000003">
    <property type="protein sequence ID" value="TGY42432.1"/>
    <property type="molecule type" value="Genomic_DNA"/>
</dbReference>
<dbReference type="PANTHER" id="PTHR10819:SF3">
    <property type="entry name" value="PHOSPHOTRIESTERASE-RELATED PROTEIN"/>
    <property type="match status" value="1"/>
</dbReference>
<dbReference type="GO" id="GO:0008270">
    <property type="term" value="F:zinc ion binding"/>
    <property type="evidence" value="ECO:0007669"/>
    <property type="project" value="InterPro"/>
</dbReference>
<feature type="binding site" evidence="3">
    <location>
        <position position="240"/>
    </location>
    <ligand>
        <name>a divalent metal cation</name>
        <dbReference type="ChEBI" id="CHEBI:60240"/>
        <label>1</label>
    </ligand>
</feature>
<feature type="binding site" evidence="3">
    <location>
        <position position="122"/>
    </location>
    <ligand>
        <name>a divalent metal cation</name>
        <dbReference type="ChEBI" id="CHEBI:60240"/>
        <label>2</label>
    </ligand>
</feature>
<gene>
    <name evidence="5" type="ORF">E5347_09440</name>
</gene>
<dbReference type="RefSeq" id="WP_136006752.1">
    <property type="nucleotide sequence ID" value="NZ_SRYR01000003.1"/>
</dbReference>
<evidence type="ECO:0000313" key="5">
    <source>
        <dbReference type="EMBL" id="TGY42432.1"/>
    </source>
</evidence>
<evidence type="ECO:0000256" key="3">
    <source>
        <dbReference type="PIRSR" id="PIRSR601559-52"/>
    </source>
</evidence>
<evidence type="ECO:0000313" key="6">
    <source>
        <dbReference type="Proteomes" id="UP000306888"/>
    </source>
</evidence>
<protein>
    <submittedName>
        <fullName evidence="5">Phosphotriesterase-related protein</fullName>
    </submittedName>
</protein>
<feature type="binding site" evidence="3">
    <location>
        <position position="9"/>
    </location>
    <ligand>
        <name>a divalent metal cation</name>
        <dbReference type="ChEBI" id="CHEBI:60240"/>
        <label>1</label>
    </ligand>
</feature>
<feature type="binding site" evidence="3">
    <location>
        <position position="183"/>
    </location>
    <ligand>
        <name>a divalent metal cation</name>
        <dbReference type="ChEBI" id="CHEBI:60240"/>
        <label>2</label>
    </ligand>
</feature>
<name>A0A4S2DL82_9CLOT</name>
<keyword evidence="1 3" id="KW-0479">Metal-binding</keyword>
<comment type="caution">
    <text evidence="5">The sequence shown here is derived from an EMBL/GenBank/DDBJ whole genome shotgun (WGS) entry which is preliminary data.</text>
</comment>
<dbReference type="OrthoDB" id="105927at2"/>
<dbReference type="PANTHER" id="PTHR10819">
    <property type="entry name" value="PHOSPHOTRIESTERASE-RELATED"/>
    <property type="match status" value="1"/>
</dbReference>
<dbReference type="GO" id="GO:0016787">
    <property type="term" value="F:hydrolase activity"/>
    <property type="evidence" value="ECO:0007669"/>
    <property type="project" value="UniProtKB-KW"/>
</dbReference>